<dbReference type="EMBL" id="JAKELL010000097">
    <property type="protein sequence ID" value="KAH8982721.1"/>
    <property type="molecule type" value="Genomic_DNA"/>
</dbReference>
<protein>
    <submittedName>
        <fullName evidence="2">Uncharacterized protein</fullName>
    </submittedName>
</protein>
<gene>
    <name evidence="2" type="ORF">EDB92DRAFT_1952143</name>
</gene>
<dbReference type="PANTHER" id="PTHR28110:SF1">
    <property type="entry name" value="TRANSMEMBRANE PROTEIN"/>
    <property type="match status" value="1"/>
</dbReference>
<dbReference type="PANTHER" id="PTHR28110">
    <property type="entry name" value="TRANSMEMBRANE PROTEIN"/>
    <property type="match status" value="1"/>
</dbReference>
<keyword evidence="3" id="KW-1185">Reference proteome</keyword>
<dbReference type="AlphaFoldDB" id="A0AAD4LC38"/>
<sequence length="224" mass="24936">MAFGQEHTPKTPENEDSVAPRIISERDAGVRPYSAHISLVAPKSPRTIPKALLVFSGGYTSPLSATSEGESVPALRTRYGPSPARRQRASPSSATISSRRRFEQLHRRALRWSKLHFTYVGIPLGTEADERQAASGELTNAFTPYSTDLYGCHAPLVQKRAGRNFHAKAHGYHVGAPEMRELLEWCPRDGTRIFPGTLPWVKDSYGRSFSKMARYEHTPASNQF</sequence>
<dbReference type="InterPro" id="IPR055323">
    <property type="entry name" value="C57A10.07/YOR238W"/>
</dbReference>
<evidence type="ECO:0000313" key="3">
    <source>
        <dbReference type="Proteomes" id="UP001201163"/>
    </source>
</evidence>
<dbReference type="GO" id="GO:0005737">
    <property type="term" value="C:cytoplasm"/>
    <property type="evidence" value="ECO:0007669"/>
    <property type="project" value="TreeGrafter"/>
</dbReference>
<dbReference type="Proteomes" id="UP001201163">
    <property type="component" value="Unassembled WGS sequence"/>
</dbReference>
<name>A0AAD4LC38_9AGAM</name>
<feature type="region of interest" description="Disordered" evidence="1">
    <location>
        <begin position="63"/>
        <end position="100"/>
    </location>
</feature>
<feature type="region of interest" description="Disordered" evidence="1">
    <location>
        <begin position="1"/>
        <end position="25"/>
    </location>
</feature>
<proteinExistence type="predicted"/>
<feature type="compositionally biased region" description="Low complexity" evidence="1">
    <location>
        <begin position="81"/>
        <end position="94"/>
    </location>
</feature>
<accession>A0AAD4LC38</accession>
<comment type="caution">
    <text evidence="2">The sequence shown here is derived from an EMBL/GenBank/DDBJ whole genome shotgun (WGS) entry which is preliminary data.</text>
</comment>
<evidence type="ECO:0000313" key="2">
    <source>
        <dbReference type="EMBL" id="KAH8982721.1"/>
    </source>
</evidence>
<evidence type="ECO:0000256" key="1">
    <source>
        <dbReference type="SAM" id="MobiDB-lite"/>
    </source>
</evidence>
<reference evidence="2" key="1">
    <citation type="submission" date="2022-01" db="EMBL/GenBank/DDBJ databases">
        <title>Comparative genomics reveals a dynamic genome evolution in the ectomycorrhizal milk-cap (Lactarius) mushrooms.</title>
        <authorList>
            <consortium name="DOE Joint Genome Institute"/>
            <person name="Lebreton A."/>
            <person name="Tang N."/>
            <person name="Kuo A."/>
            <person name="LaButti K."/>
            <person name="Drula E."/>
            <person name="Barry K."/>
            <person name="Clum A."/>
            <person name="Lipzen A."/>
            <person name="Mousain D."/>
            <person name="Ng V."/>
            <person name="Wang R."/>
            <person name="Wang X."/>
            <person name="Dai Y."/>
            <person name="Henrissat B."/>
            <person name="Grigoriev I.V."/>
            <person name="Guerin-Laguette A."/>
            <person name="Yu F."/>
            <person name="Martin F.M."/>
        </authorList>
    </citation>
    <scope>NUCLEOTIDE SEQUENCE</scope>
    <source>
        <strain evidence="2">QP</strain>
    </source>
</reference>
<organism evidence="2 3">
    <name type="scientific">Lactarius akahatsu</name>
    <dbReference type="NCBI Taxonomy" id="416441"/>
    <lineage>
        <taxon>Eukaryota</taxon>
        <taxon>Fungi</taxon>
        <taxon>Dikarya</taxon>
        <taxon>Basidiomycota</taxon>
        <taxon>Agaricomycotina</taxon>
        <taxon>Agaricomycetes</taxon>
        <taxon>Russulales</taxon>
        <taxon>Russulaceae</taxon>
        <taxon>Lactarius</taxon>
    </lineage>
</organism>